<dbReference type="AlphaFoldDB" id="A0A2N8RA98"/>
<evidence type="ECO:0000256" key="6">
    <source>
        <dbReference type="ARBA" id="ARBA00023136"/>
    </source>
</evidence>
<evidence type="ECO:0000256" key="5">
    <source>
        <dbReference type="ARBA" id="ARBA00022989"/>
    </source>
</evidence>
<accession>A0A2N8RA98</accession>
<dbReference type="InterPro" id="IPR004680">
    <property type="entry name" value="Cit_transptr-like_dom"/>
</dbReference>
<evidence type="ECO:0000256" key="2">
    <source>
        <dbReference type="ARBA" id="ARBA00022448"/>
    </source>
</evidence>
<feature type="transmembrane region" description="Helical" evidence="8">
    <location>
        <begin position="563"/>
        <end position="581"/>
    </location>
</feature>
<dbReference type="SUPFAM" id="SSF116726">
    <property type="entry name" value="TrkA C-terminal domain-like"/>
    <property type="match status" value="2"/>
</dbReference>
<feature type="transmembrane region" description="Helical" evidence="8">
    <location>
        <begin position="134"/>
        <end position="152"/>
    </location>
</feature>
<dbReference type="InterPro" id="IPR031312">
    <property type="entry name" value="Na/sul_symport_CS"/>
</dbReference>
<dbReference type="PANTHER" id="PTHR43652:SF2">
    <property type="entry name" value="BASIC AMINO ACID ANTIPORTER YFCC-RELATED"/>
    <property type="match status" value="1"/>
</dbReference>
<name>A0A2N8RA98_STUST</name>
<comment type="subcellular location">
    <subcellularLocation>
        <location evidence="1">Membrane</location>
        <topology evidence="1">Multi-pass membrane protein</topology>
    </subcellularLocation>
</comment>
<sequence length="624" mass="65814">MTGEQLIVFGVLAATLVLFVWNRWRYDLVALGALLACALTGVVPADEVFSGIGHPAVISVAAVLVLSRGLLNAGVVDSVARRLMQVGERPWAQVAALTGIVALSSGFMNNVGALALFMPVAIWMSRQSGRSPSYLLMPLAFGSLLGGTLTLIGTPPNLIIAGYRAEAGEAPFGMFAFLPVGAAVTVAGVLFIALLGWRLVPQRQEQDNGGDLFEISAYLTEVRVPESCKYVGRTLHALIDAVKDEADVQVIALVRGDERQRMPSTYEVLREDDILLVEADSDSLKALLDVTGVELVANVEEQEAKARDEQQAAEQAVKDESAEQDEKTEKPDKSHKSRHGELTLAEAIISPGSILVGTTASGLDLRERHGVNVLAVARQGQRLRQRLGKIRFATGDILLLQTREDALQSTLNNLGCLPLASRGLSITTPRNVLLASAVFAITLATIAFGLLPAATALVTGALVMILVGLIPVGRIYESIDMPVIVLVAAMLPVGQALETSGGSQLIADALLSVGQSLPAAATLALLMVAVMLISNVVNNAAAAVLAAPVAISLARGMDASVDPFLMAVAIGASCAFLTPIGHQSNTLVMAPGGYRFGDYWRLGLPLSILVVLCAVPTILWIWPL</sequence>
<dbReference type="InterPro" id="IPR006037">
    <property type="entry name" value="RCK_C"/>
</dbReference>
<dbReference type="Proteomes" id="UP000236003">
    <property type="component" value="Unassembled WGS sequence"/>
</dbReference>
<evidence type="ECO:0000256" key="8">
    <source>
        <dbReference type="SAM" id="Phobius"/>
    </source>
</evidence>
<feature type="transmembrane region" description="Helical" evidence="8">
    <location>
        <begin position="479"/>
        <end position="497"/>
    </location>
</feature>
<organism evidence="10 11">
    <name type="scientific">Stutzerimonas stutzeri</name>
    <name type="common">Pseudomonas stutzeri</name>
    <dbReference type="NCBI Taxonomy" id="316"/>
    <lineage>
        <taxon>Bacteria</taxon>
        <taxon>Pseudomonadati</taxon>
        <taxon>Pseudomonadota</taxon>
        <taxon>Gammaproteobacteria</taxon>
        <taxon>Pseudomonadales</taxon>
        <taxon>Pseudomonadaceae</taxon>
        <taxon>Stutzerimonas</taxon>
    </lineage>
</organism>
<feature type="transmembrane region" description="Helical" evidence="8">
    <location>
        <begin position="172"/>
        <end position="197"/>
    </location>
</feature>
<dbReference type="PROSITE" id="PS51202">
    <property type="entry name" value="RCK_C"/>
    <property type="match status" value="2"/>
</dbReference>
<evidence type="ECO:0000259" key="9">
    <source>
        <dbReference type="PROSITE" id="PS51202"/>
    </source>
</evidence>
<feature type="transmembrane region" description="Helical" evidence="8">
    <location>
        <begin position="602"/>
        <end position="622"/>
    </location>
</feature>
<dbReference type="Gene3D" id="3.30.70.1450">
    <property type="entry name" value="Regulator of K+ conductance, C-terminal domain"/>
    <property type="match status" value="2"/>
</dbReference>
<feature type="transmembrane region" description="Helical" evidence="8">
    <location>
        <begin position="91"/>
        <end position="122"/>
    </location>
</feature>
<feature type="domain" description="RCK C-terminal" evidence="9">
    <location>
        <begin position="332"/>
        <end position="417"/>
    </location>
</feature>
<dbReference type="RefSeq" id="WP_102821394.1">
    <property type="nucleotide sequence ID" value="NZ_JAMOHR010000017.1"/>
</dbReference>
<proteinExistence type="predicted"/>
<dbReference type="GO" id="GO:0005886">
    <property type="term" value="C:plasma membrane"/>
    <property type="evidence" value="ECO:0007669"/>
    <property type="project" value="TreeGrafter"/>
</dbReference>
<keyword evidence="4" id="KW-0677">Repeat</keyword>
<feature type="compositionally biased region" description="Basic and acidic residues" evidence="7">
    <location>
        <begin position="302"/>
        <end position="334"/>
    </location>
</feature>
<keyword evidence="5 8" id="KW-1133">Transmembrane helix</keyword>
<comment type="caution">
    <text evidence="10">The sequence shown here is derived from an EMBL/GenBank/DDBJ whole genome shotgun (WGS) entry which is preliminary data.</text>
</comment>
<dbReference type="PROSITE" id="PS01271">
    <property type="entry name" value="NA_SULFATE"/>
    <property type="match status" value="1"/>
</dbReference>
<feature type="transmembrane region" description="Helical" evidence="8">
    <location>
        <begin position="432"/>
        <end position="450"/>
    </location>
</feature>
<feature type="region of interest" description="Disordered" evidence="7">
    <location>
        <begin position="302"/>
        <end position="340"/>
    </location>
</feature>
<dbReference type="InterPro" id="IPR051679">
    <property type="entry name" value="DASS-Related_Transporters"/>
</dbReference>
<dbReference type="PANTHER" id="PTHR43652">
    <property type="entry name" value="BASIC AMINO ACID ANTIPORTER YFCC-RELATED"/>
    <property type="match status" value="1"/>
</dbReference>
<evidence type="ECO:0000256" key="7">
    <source>
        <dbReference type="SAM" id="MobiDB-lite"/>
    </source>
</evidence>
<feature type="transmembrane region" description="Helical" evidence="8">
    <location>
        <begin position="28"/>
        <end position="45"/>
    </location>
</feature>
<feature type="transmembrane region" description="Helical" evidence="8">
    <location>
        <begin position="5"/>
        <end position="22"/>
    </location>
</feature>
<evidence type="ECO:0000313" key="10">
    <source>
        <dbReference type="EMBL" id="PNF58007.1"/>
    </source>
</evidence>
<dbReference type="Pfam" id="PF02080">
    <property type="entry name" value="TrkA_C"/>
    <property type="match status" value="2"/>
</dbReference>
<dbReference type="GO" id="GO:0006813">
    <property type="term" value="P:potassium ion transport"/>
    <property type="evidence" value="ECO:0007669"/>
    <property type="project" value="InterPro"/>
</dbReference>
<reference evidence="10 11" key="1">
    <citation type="submission" date="2018-01" db="EMBL/GenBank/DDBJ databases">
        <title>Denitrification phenotypes of diverse strains of Pseudomonas stutzeri.</title>
        <authorList>
            <person name="Milligan D.A."/>
            <person name="Bergaust L."/>
            <person name="Bakken L.R."/>
            <person name="Frostegard A."/>
        </authorList>
    </citation>
    <scope>NUCLEOTIDE SEQUENCE [LARGE SCALE GENOMIC DNA]</scope>
    <source>
        <strain evidence="10 11">CCUG 44592</strain>
    </source>
</reference>
<feature type="transmembrane region" description="Helical" evidence="8">
    <location>
        <begin position="509"/>
        <end position="533"/>
    </location>
</feature>
<evidence type="ECO:0000256" key="1">
    <source>
        <dbReference type="ARBA" id="ARBA00004141"/>
    </source>
</evidence>
<protein>
    <submittedName>
        <fullName evidence="10">SLC13 family permease</fullName>
    </submittedName>
</protein>
<keyword evidence="2" id="KW-0813">Transport</keyword>
<evidence type="ECO:0000256" key="3">
    <source>
        <dbReference type="ARBA" id="ARBA00022692"/>
    </source>
</evidence>
<keyword evidence="3 8" id="KW-0812">Transmembrane</keyword>
<gene>
    <name evidence="10" type="ORF">CXK99_18355</name>
</gene>
<dbReference type="InterPro" id="IPR036721">
    <property type="entry name" value="RCK_C_sf"/>
</dbReference>
<keyword evidence="6 8" id="KW-0472">Membrane</keyword>
<evidence type="ECO:0000313" key="11">
    <source>
        <dbReference type="Proteomes" id="UP000236003"/>
    </source>
</evidence>
<dbReference type="Pfam" id="PF03600">
    <property type="entry name" value="CitMHS"/>
    <property type="match status" value="1"/>
</dbReference>
<feature type="transmembrane region" description="Helical" evidence="8">
    <location>
        <begin position="456"/>
        <end position="472"/>
    </location>
</feature>
<dbReference type="EMBL" id="POUM01000018">
    <property type="protein sequence ID" value="PNF58007.1"/>
    <property type="molecule type" value="Genomic_DNA"/>
</dbReference>
<evidence type="ECO:0000256" key="4">
    <source>
        <dbReference type="ARBA" id="ARBA00022737"/>
    </source>
</evidence>
<dbReference type="GO" id="GO:0008324">
    <property type="term" value="F:monoatomic cation transmembrane transporter activity"/>
    <property type="evidence" value="ECO:0007669"/>
    <property type="project" value="InterPro"/>
</dbReference>
<feature type="domain" description="RCK C-terminal" evidence="9">
    <location>
        <begin position="207"/>
        <end position="293"/>
    </location>
</feature>